<protein>
    <submittedName>
        <fullName evidence="2">Uncharacterized protein</fullName>
    </submittedName>
</protein>
<feature type="compositionally biased region" description="Basic and acidic residues" evidence="1">
    <location>
        <begin position="11"/>
        <end position="23"/>
    </location>
</feature>
<comment type="caution">
    <text evidence="2">The sequence shown here is derived from an EMBL/GenBank/DDBJ whole genome shotgun (WGS) entry which is preliminary data.</text>
</comment>
<reference evidence="2 3" key="1">
    <citation type="journal article" date="2021" name="Elife">
        <title>Chloroplast acquisition without the gene transfer in kleptoplastic sea slugs, Plakobranchus ocellatus.</title>
        <authorList>
            <person name="Maeda T."/>
            <person name="Takahashi S."/>
            <person name="Yoshida T."/>
            <person name="Shimamura S."/>
            <person name="Takaki Y."/>
            <person name="Nagai Y."/>
            <person name="Toyoda A."/>
            <person name="Suzuki Y."/>
            <person name="Arimoto A."/>
            <person name="Ishii H."/>
            <person name="Satoh N."/>
            <person name="Nishiyama T."/>
            <person name="Hasebe M."/>
            <person name="Maruyama T."/>
            <person name="Minagawa J."/>
            <person name="Obokata J."/>
            <person name="Shigenobu S."/>
        </authorList>
    </citation>
    <scope>NUCLEOTIDE SEQUENCE [LARGE SCALE GENOMIC DNA]</scope>
</reference>
<organism evidence="2 3">
    <name type="scientific">Plakobranchus ocellatus</name>
    <dbReference type="NCBI Taxonomy" id="259542"/>
    <lineage>
        <taxon>Eukaryota</taxon>
        <taxon>Metazoa</taxon>
        <taxon>Spiralia</taxon>
        <taxon>Lophotrochozoa</taxon>
        <taxon>Mollusca</taxon>
        <taxon>Gastropoda</taxon>
        <taxon>Heterobranchia</taxon>
        <taxon>Euthyneura</taxon>
        <taxon>Panpulmonata</taxon>
        <taxon>Sacoglossa</taxon>
        <taxon>Placobranchoidea</taxon>
        <taxon>Plakobranchidae</taxon>
        <taxon>Plakobranchus</taxon>
    </lineage>
</organism>
<evidence type="ECO:0000256" key="1">
    <source>
        <dbReference type="SAM" id="MobiDB-lite"/>
    </source>
</evidence>
<dbReference type="EMBL" id="BLXT01007705">
    <property type="protein sequence ID" value="GFO41665.1"/>
    <property type="molecule type" value="Genomic_DNA"/>
</dbReference>
<name>A0AAV4DC51_9GAST</name>
<keyword evidence="3" id="KW-1185">Reference proteome</keyword>
<dbReference type="AlphaFoldDB" id="A0AAV4DC51"/>
<gene>
    <name evidence="2" type="ORF">PoB_006817000</name>
</gene>
<evidence type="ECO:0000313" key="3">
    <source>
        <dbReference type="Proteomes" id="UP000735302"/>
    </source>
</evidence>
<sequence>MSPISLSVCRADGEARGEQHDGTAADPPGLIGCKADCGQGDARSLMVATVTTRRTPTEISDPACPTIDFRLGWTMVKTDRSESKEDDDLTGLTSA</sequence>
<proteinExistence type="predicted"/>
<dbReference type="Proteomes" id="UP000735302">
    <property type="component" value="Unassembled WGS sequence"/>
</dbReference>
<evidence type="ECO:0000313" key="2">
    <source>
        <dbReference type="EMBL" id="GFO41665.1"/>
    </source>
</evidence>
<feature type="region of interest" description="Disordered" evidence="1">
    <location>
        <begin position="1"/>
        <end position="28"/>
    </location>
</feature>
<accession>A0AAV4DC51</accession>